<dbReference type="PANTHER" id="PTHR47934">
    <property type="entry name" value="PENTATRICOPEPTIDE REPEAT-CONTAINING PROTEIN PET309, MITOCHONDRIAL"/>
    <property type="match status" value="1"/>
</dbReference>
<protein>
    <recommendedName>
        <fullName evidence="6">Pentatricopeptide repeat-containing protein</fullName>
    </recommendedName>
</protein>
<feature type="repeat" description="PPR" evidence="3">
    <location>
        <begin position="302"/>
        <end position="336"/>
    </location>
</feature>
<dbReference type="Pfam" id="PF12854">
    <property type="entry name" value="PPR_1"/>
    <property type="match status" value="1"/>
</dbReference>
<dbReference type="EMBL" id="JAGKQM010000009">
    <property type="protein sequence ID" value="KAH0909508.1"/>
    <property type="molecule type" value="Genomic_DNA"/>
</dbReference>
<evidence type="ECO:0000256" key="2">
    <source>
        <dbReference type="ARBA" id="ARBA00022737"/>
    </source>
</evidence>
<feature type="repeat" description="PPR" evidence="3">
    <location>
        <begin position="372"/>
        <end position="406"/>
    </location>
</feature>
<accession>A0ABQ8BXJ1</accession>
<reference evidence="4 5" key="1">
    <citation type="submission" date="2021-05" db="EMBL/GenBank/DDBJ databases">
        <title>Genome Assembly of Synthetic Allotetraploid Brassica napus Reveals Homoeologous Exchanges between Subgenomes.</title>
        <authorList>
            <person name="Davis J.T."/>
        </authorList>
    </citation>
    <scope>NUCLEOTIDE SEQUENCE [LARGE SCALE GENOMIC DNA]</scope>
    <source>
        <strain evidence="5">cv. Da-Ae</strain>
        <tissue evidence="4">Seedling</tissue>
    </source>
</reference>
<dbReference type="Proteomes" id="UP000824890">
    <property type="component" value="Unassembled WGS sequence"/>
</dbReference>
<dbReference type="NCBIfam" id="TIGR00756">
    <property type="entry name" value="PPR"/>
    <property type="match status" value="8"/>
</dbReference>
<dbReference type="Pfam" id="PF13041">
    <property type="entry name" value="PPR_2"/>
    <property type="match status" value="3"/>
</dbReference>
<organism evidence="4 5">
    <name type="scientific">Brassica napus</name>
    <name type="common">Rape</name>
    <dbReference type="NCBI Taxonomy" id="3708"/>
    <lineage>
        <taxon>Eukaryota</taxon>
        <taxon>Viridiplantae</taxon>
        <taxon>Streptophyta</taxon>
        <taxon>Embryophyta</taxon>
        <taxon>Tracheophyta</taxon>
        <taxon>Spermatophyta</taxon>
        <taxon>Magnoliopsida</taxon>
        <taxon>eudicotyledons</taxon>
        <taxon>Gunneridae</taxon>
        <taxon>Pentapetalae</taxon>
        <taxon>rosids</taxon>
        <taxon>malvids</taxon>
        <taxon>Brassicales</taxon>
        <taxon>Brassicaceae</taxon>
        <taxon>Brassiceae</taxon>
        <taxon>Brassica</taxon>
    </lineage>
</organism>
<feature type="repeat" description="PPR" evidence="3">
    <location>
        <begin position="235"/>
        <end position="265"/>
    </location>
</feature>
<name>A0ABQ8BXJ1_BRANA</name>
<dbReference type="Gene3D" id="1.25.40.10">
    <property type="entry name" value="Tetratricopeptide repeat domain"/>
    <property type="match status" value="4"/>
</dbReference>
<evidence type="ECO:0000256" key="3">
    <source>
        <dbReference type="PROSITE-ProRule" id="PRU00708"/>
    </source>
</evidence>
<keyword evidence="5" id="KW-1185">Reference proteome</keyword>
<evidence type="ECO:0000313" key="4">
    <source>
        <dbReference type="EMBL" id="KAH0909508.1"/>
    </source>
</evidence>
<evidence type="ECO:0000313" key="5">
    <source>
        <dbReference type="Proteomes" id="UP000824890"/>
    </source>
</evidence>
<dbReference type="Pfam" id="PF13812">
    <property type="entry name" value="PPR_3"/>
    <property type="match status" value="1"/>
</dbReference>
<comment type="similarity">
    <text evidence="1">Belongs to the PPR family. P subfamily.</text>
</comment>
<evidence type="ECO:0000256" key="1">
    <source>
        <dbReference type="ARBA" id="ARBA00007626"/>
    </source>
</evidence>
<feature type="repeat" description="PPR" evidence="3">
    <location>
        <begin position="337"/>
        <end position="371"/>
    </location>
</feature>
<evidence type="ECO:0008006" key="6">
    <source>
        <dbReference type="Google" id="ProtNLM"/>
    </source>
</evidence>
<feature type="repeat" description="PPR" evidence="3">
    <location>
        <begin position="103"/>
        <end position="137"/>
    </location>
</feature>
<proteinExistence type="inferred from homology"/>
<sequence>MHRSLSIATKWFLRRRVNPPPPPLSFFCSRPFSGYRERLATASLHSINFDDALSLFCEMLHSRPLPTILDFTRVLTAIAKTNKHHDAVVYLCRKMEALGISHDLYTFTILIHCLCRCSRLSLALSVLAKMTKLGIEPSVVTLGSLLNGFCRGSKLREALSLSLTPWGVNLTSSFTTPSGRWSEAARLVRDMIKRRKIDPNVIFYSGMIHVFVKEGNLFEAVNLYKEMILRSVDPNVFTYNSLINGLCVDGRLGEAKRMFDSMRCSPDLVTYNTLIKGFCKSKRVEDGMRLLCEMAREGIVGDAFTYNTLIHGYCQAGKLSVALKVFGRMVDCGVAPDVVTYNVLLDCLCSKGKVENAMVMVEEMEKRDMYVDIVTYSIIIRGMCRSGKVKEAWCLFCSLALKGVKPDAIAYRTMISGLSREGRRREADKLCRKMKEDGIIMPIKCIHNDETLRDHHYTSSSLAELIKVIHE</sequence>
<dbReference type="InterPro" id="IPR051114">
    <property type="entry name" value="Mito_RNA_Proc_CCM1"/>
</dbReference>
<comment type="caution">
    <text evidence="4">The sequence shown here is derived from an EMBL/GenBank/DDBJ whole genome shotgun (WGS) entry which is preliminary data.</text>
</comment>
<gene>
    <name evidence="4" type="ORF">HID58_032829</name>
</gene>
<dbReference type="InterPro" id="IPR002885">
    <property type="entry name" value="PPR_rpt"/>
</dbReference>
<dbReference type="PROSITE" id="PS51375">
    <property type="entry name" value="PPR"/>
    <property type="match status" value="8"/>
</dbReference>
<dbReference type="PANTHER" id="PTHR47934:SF28">
    <property type="entry name" value="OS04G0488500 PROTEIN"/>
    <property type="match status" value="1"/>
</dbReference>
<keyword evidence="2" id="KW-0677">Repeat</keyword>
<feature type="repeat" description="PPR" evidence="3">
    <location>
        <begin position="200"/>
        <end position="234"/>
    </location>
</feature>
<feature type="repeat" description="PPR" evidence="3">
    <location>
        <begin position="407"/>
        <end position="441"/>
    </location>
</feature>
<feature type="repeat" description="PPR" evidence="3">
    <location>
        <begin position="267"/>
        <end position="301"/>
    </location>
</feature>
<dbReference type="InterPro" id="IPR011990">
    <property type="entry name" value="TPR-like_helical_dom_sf"/>
</dbReference>